<feature type="domain" description="N-acetyltransferase ESCO acetyl-transferase" evidence="12">
    <location>
        <begin position="275"/>
        <end position="336"/>
    </location>
</feature>
<keyword evidence="9" id="KW-0012">Acyltransferase</keyword>
<evidence type="ECO:0000256" key="6">
    <source>
        <dbReference type="ARBA" id="ARBA00022833"/>
    </source>
</evidence>
<keyword evidence="14" id="KW-1185">Reference proteome</keyword>
<dbReference type="GeneID" id="25569048"/>
<evidence type="ECO:0000256" key="1">
    <source>
        <dbReference type="ARBA" id="ARBA00004123"/>
    </source>
</evidence>
<dbReference type="EMBL" id="GL349498">
    <property type="protein sequence ID" value="KNC55307.1"/>
    <property type="molecule type" value="Genomic_DNA"/>
</dbReference>
<keyword evidence="6" id="KW-0862">Zinc</keyword>
<keyword evidence="4" id="KW-0479">Metal-binding</keyword>
<accession>A0A0L0DSV8</accession>
<evidence type="ECO:0000256" key="8">
    <source>
        <dbReference type="ARBA" id="ARBA00023306"/>
    </source>
</evidence>
<evidence type="ECO:0000256" key="10">
    <source>
        <dbReference type="SAM" id="MobiDB-lite"/>
    </source>
</evidence>
<reference evidence="13 14" key="1">
    <citation type="submission" date="2010-05" db="EMBL/GenBank/DDBJ databases">
        <title>The Genome Sequence of Thecamonas trahens ATCC 50062.</title>
        <authorList>
            <consortium name="The Broad Institute Genome Sequencing Platform"/>
            <person name="Russ C."/>
            <person name="Cuomo C."/>
            <person name="Shea T."/>
            <person name="Young S.K."/>
            <person name="Zeng Q."/>
            <person name="Koehrsen M."/>
            <person name="Haas B."/>
            <person name="Borodovsky M."/>
            <person name="Guigo R."/>
            <person name="Alvarado L."/>
            <person name="Berlin A."/>
            <person name="Bochicchio J."/>
            <person name="Borenstein D."/>
            <person name="Chapman S."/>
            <person name="Chen Z."/>
            <person name="Freedman E."/>
            <person name="Gellesch M."/>
            <person name="Goldberg J."/>
            <person name="Griggs A."/>
            <person name="Gujja S."/>
            <person name="Heilman E."/>
            <person name="Heiman D."/>
            <person name="Hepburn T."/>
            <person name="Howarth C."/>
            <person name="Jen D."/>
            <person name="Larson L."/>
            <person name="Mehta T."/>
            <person name="Park D."/>
            <person name="Pearson M."/>
            <person name="Roberts A."/>
            <person name="Saif S."/>
            <person name="Shenoy N."/>
            <person name="Sisk P."/>
            <person name="Stolte C."/>
            <person name="Sykes S."/>
            <person name="Thomson T."/>
            <person name="Walk T."/>
            <person name="White J."/>
            <person name="Yandava C."/>
            <person name="Burger G."/>
            <person name="Gray M.W."/>
            <person name="Holland P.W.H."/>
            <person name="King N."/>
            <person name="Lang F.B.F."/>
            <person name="Roger A.J."/>
            <person name="Ruiz-Trillo I."/>
            <person name="Lander E."/>
            <person name="Nusbaum C."/>
        </authorList>
    </citation>
    <scope>NUCLEOTIDE SEQUENCE [LARGE SCALE GENOMIC DNA]</scope>
    <source>
        <strain evidence="13 14">ATCC 50062</strain>
    </source>
</reference>
<evidence type="ECO:0000313" key="14">
    <source>
        <dbReference type="Proteomes" id="UP000054408"/>
    </source>
</evidence>
<dbReference type="GO" id="GO:0005634">
    <property type="term" value="C:nucleus"/>
    <property type="evidence" value="ECO:0007669"/>
    <property type="project" value="UniProtKB-SubCell"/>
</dbReference>
<evidence type="ECO:0000256" key="5">
    <source>
        <dbReference type="ARBA" id="ARBA00022771"/>
    </source>
</evidence>
<evidence type="ECO:0008006" key="15">
    <source>
        <dbReference type="Google" id="ProtNLM"/>
    </source>
</evidence>
<keyword evidence="3" id="KW-0808">Transferase</keyword>
<dbReference type="Pfam" id="PF13880">
    <property type="entry name" value="Acetyltransf_13"/>
    <property type="match status" value="1"/>
</dbReference>
<feature type="compositionally biased region" description="Low complexity" evidence="10">
    <location>
        <begin position="47"/>
        <end position="71"/>
    </location>
</feature>
<comment type="similarity">
    <text evidence="2">Belongs to the acetyltransferase family. ECO subfamily.</text>
</comment>
<organism evidence="13 14">
    <name type="scientific">Thecamonas trahens ATCC 50062</name>
    <dbReference type="NCBI Taxonomy" id="461836"/>
    <lineage>
        <taxon>Eukaryota</taxon>
        <taxon>Apusozoa</taxon>
        <taxon>Apusomonadida</taxon>
        <taxon>Apusomonadidae</taxon>
        <taxon>Thecamonas</taxon>
    </lineage>
</organism>
<dbReference type="SUPFAM" id="SSF55729">
    <property type="entry name" value="Acyl-CoA N-acyltransferases (Nat)"/>
    <property type="match status" value="1"/>
</dbReference>
<dbReference type="eggNOG" id="KOG3014">
    <property type="taxonomic scope" value="Eukaryota"/>
</dbReference>
<protein>
    <recommendedName>
        <fullName evidence="15">N-acetyltransferase ESCO zinc-finger domain-containing protein</fullName>
    </recommendedName>
</protein>
<evidence type="ECO:0000256" key="3">
    <source>
        <dbReference type="ARBA" id="ARBA00022679"/>
    </source>
</evidence>
<feature type="compositionally biased region" description="Low complexity" evidence="10">
    <location>
        <begin position="10"/>
        <end position="22"/>
    </location>
</feature>
<dbReference type="Proteomes" id="UP000054408">
    <property type="component" value="Unassembled WGS sequence"/>
</dbReference>
<evidence type="ECO:0000256" key="4">
    <source>
        <dbReference type="ARBA" id="ARBA00022723"/>
    </source>
</evidence>
<dbReference type="GO" id="GO:0008270">
    <property type="term" value="F:zinc ion binding"/>
    <property type="evidence" value="ECO:0007669"/>
    <property type="project" value="UniProtKB-KW"/>
</dbReference>
<evidence type="ECO:0000256" key="2">
    <source>
        <dbReference type="ARBA" id="ARBA00005816"/>
    </source>
</evidence>
<dbReference type="STRING" id="461836.A0A0L0DSV8"/>
<dbReference type="AlphaFoldDB" id="A0A0L0DSV8"/>
<dbReference type="RefSeq" id="XP_013753127.1">
    <property type="nucleotide sequence ID" value="XM_013897673.1"/>
</dbReference>
<dbReference type="GO" id="GO:0000785">
    <property type="term" value="C:chromatin"/>
    <property type="evidence" value="ECO:0007669"/>
    <property type="project" value="TreeGrafter"/>
</dbReference>
<dbReference type="PANTHER" id="PTHR45884:SF2">
    <property type="entry name" value="N-ACETYLTRANSFERASE ECO"/>
    <property type="match status" value="1"/>
</dbReference>
<evidence type="ECO:0000259" key="11">
    <source>
        <dbReference type="Pfam" id="PF13878"/>
    </source>
</evidence>
<feature type="compositionally biased region" description="Acidic residues" evidence="10">
    <location>
        <begin position="357"/>
        <end position="367"/>
    </location>
</feature>
<feature type="region of interest" description="Disordered" evidence="10">
    <location>
        <begin position="1"/>
        <end position="130"/>
    </location>
</feature>
<dbReference type="Gene3D" id="3.40.630.30">
    <property type="match status" value="1"/>
</dbReference>
<gene>
    <name evidence="13" type="ORF">AMSG_10949</name>
</gene>
<dbReference type="Pfam" id="PF13878">
    <property type="entry name" value="zf-C2H2_3"/>
    <property type="match status" value="1"/>
</dbReference>
<evidence type="ECO:0000313" key="13">
    <source>
        <dbReference type="EMBL" id="KNC55307.1"/>
    </source>
</evidence>
<dbReference type="GO" id="GO:0007064">
    <property type="term" value="P:mitotic sister chromatid cohesion"/>
    <property type="evidence" value="ECO:0007669"/>
    <property type="project" value="TreeGrafter"/>
</dbReference>
<evidence type="ECO:0000256" key="7">
    <source>
        <dbReference type="ARBA" id="ARBA00023242"/>
    </source>
</evidence>
<dbReference type="InterPro" id="IPR028009">
    <property type="entry name" value="ESCO_Acetyltransf_dom"/>
</dbReference>
<dbReference type="OrthoDB" id="428854at2759"/>
<sequence>MAVNSPPLPSASTRSPTAAAAAKVKAWRTRSPTGGKRATYSRRKSDTSSPLTLSLSLPRPLPRQVSLPASPAGGGRSGGRSPSLGRTASDPTPGSIAAHLVPLARRRKRKREGETTPSRQRPPPKARQSYLDLGQDDFSATWCEVCAMMYTPGMPEEDALHARRHAKRVAEAKLDGLPLPPAAALELLPPSSPAGVRCARLRRGKAPAWAAKAMAFVDAQLQAVRASPRPVDHYQLFLVTDESKPRAVALALVERIATGYRATDASHYDLAAPRRVVAGISRMWTSPSHRRRGLMAALLSAVCTNFAAPAVLDPLTDLAFTQLTTSGFAFASAYLTALAARKAWEAELEAARRGDDGGSESGDDEADGDSRSPPAAFPLVYRIEDVPV</sequence>
<keyword evidence="8" id="KW-0131">Cell cycle</keyword>
<keyword evidence="5" id="KW-0863">Zinc-finger</keyword>
<dbReference type="GO" id="GO:0061733">
    <property type="term" value="F:protein-lysine-acetyltransferase activity"/>
    <property type="evidence" value="ECO:0007669"/>
    <property type="project" value="TreeGrafter"/>
</dbReference>
<feature type="region of interest" description="Disordered" evidence="10">
    <location>
        <begin position="349"/>
        <end position="378"/>
    </location>
</feature>
<dbReference type="PANTHER" id="PTHR45884">
    <property type="entry name" value="N-ACETYLTRANSFERASE ECO"/>
    <property type="match status" value="1"/>
</dbReference>
<proteinExistence type="inferred from homology"/>
<dbReference type="InterPro" id="IPR028005">
    <property type="entry name" value="AcTrfase_ESCO_Znf_dom"/>
</dbReference>
<evidence type="ECO:0000256" key="9">
    <source>
        <dbReference type="ARBA" id="ARBA00023315"/>
    </source>
</evidence>
<evidence type="ECO:0000259" key="12">
    <source>
        <dbReference type="Pfam" id="PF13880"/>
    </source>
</evidence>
<feature type="domain" description="N-acetyltransferase ESCO zinc-finger" evidence="11">
    <location>
        <begin position="128"/>
        <end position="167"/>
    </location>
</feature>
<name>A0A0L0DSV8_THETB</name>
<dbReference type="InterPro" id="IPR016181">
    <property type="entry name" value="Acyl_CoA_acyltransferase"/>
</dbReference>
<keyword evidence="7" id="KW-0539">Nucleus</keyword>
<comment type="subcellular location">
    <subcellularLocation>
        <location evidence="1">Nucleus</location>
    </subcellularLocation>
</comment>